<feature type="transmembrane region" description="Helical" evidence="5">
    <location>
        <begin position="357"/>
        <end position="378"/>
    </location>
</feature>
<dbReference type="PANTHER" id="PTHR45138">
    <property type="entry name" value="REGULATORY COMPONENTS OF SENSORY TRANSDUCTION SYSTEM"/>
    <property type="match status" value="1"/>
</dbReference>
<comment type="subcellular location">
    <subcellularLocation>
        <location evidence="2">Cell inner membrane</location>
    </subcellularLocation>
</comment>
<evidence type="ECO:0000256" key="3">
    <source>
        <dbReference type="ARBA" id="ARBA00012528"/>
    </source>
</evidence>
<proteinExistence type="predicted"/>
<dbReference type="GO" id="GO:0052621">
    <property type="term" value="F:diguanylate cyclase activity"/>
    <property type="evidence" value="ECO:0007669"/>
    <property type="project" value="UniProtKB-EC"/>
</dbReference>
<comment type="catalytic activity">
    <reaction evidence="4">
        <text>2 GTP = 3',3'-c-di-GMP + 2 diphosphate</text>
        <dbReference type="Rhea" id="RHEA:24898"/>
        <dbReference type="ChEBI" id="CHEBI:33019"/>
        <dbReference type="ChEBI" id="CHEBI:37565"/>
        <dbReference type="ChEBI" id="CHEBI:58805"/>
        <dbReference type="EC" id="2.7.7.65"/>
    </reaction>
</comment>
<dbReference type="CDD" id="cd01949">
    <property type="entry name" value="GGDEF"/>
    <property type="match status" value="1"/>
</dbReference>
<dbReference type="FunFam" id="3.30.70.270:FF:000001">
    <property type="entry name" value="Diguanylate cyclase domain protein"/>
    <property type="match status" value="1"/>
</dbReference>
<dbReference type="InterPro" id="IPR029787">
    <property type="entry name" value="Nucleotide_cyclase"/>
</dbReference>
<keyword evidence="5" id="KW-1133">Transmembrane helix</keyword>
<feature type="signal peptide" evidence="6">
    <location>
        <begin position="1"/>
        <end position="21"/>
    </location>
</feature>
<keyword evidence="5" id="KW-0472">Membrane</keyword>
<feature type="transmembrane region" description="Helical" evidence="5">
    <location>
        <begin position="275"/>
        <end position="292"/>
    </location>
</feature>
<dbReference type="GO" id="GO:0005886">
    <property type="term" value="C:plasma membrane"/>
    <property type="evidence" value="ECO:0007669"/>
    <property type="project" value="UniProtKB-SubCell"/>
</dbReference>
<gene>
    <name evidence="8" type="ORF">SAMN05216271_0792</name>
</gene>
<dbReference type="SUPFAM" id="SSF55073">
    <property type="entry name" value="Nucleotide cyclase"/>
    <property type="match status" value="1"/>
</dbReference>
<dbReference type="PANTHER" id="PTHR45138:SF9">
    <property type="entry name" value="DIGUANYLATE CYCLASE DGCM-RELATED"/>
    <property type="match status" value="1"/>
</dbReference>
<dbReference type="GO" id="GO:0043709">
    <property type="term" value="P:cell adhesion involved in single-species biofilm formation"/>
    <property type="evidence" value="ECO:0007669"/>
    <property type="project" value="TreeGrafter"/>
</dbReference>
<dbReference type="EMBL" id="LT629763">
    <property type="protein sequence ID" value="SDR94442.1"/>
    <property type="molecule type" value="Genomic_DNA"/>
</dbReference>
<accession>A0A1H1N617</accession>
<dbReference type="InterPro" id="IPR011622">
    <property type="entry name" value="7TMR_DISM_rcpt_extracell_dom2"/>
</dbReference>
<dbReference type="Gene3D" id="3.30.70.270">
    <property type="match status" value="1"/>
</dbReference>
<evidence type="ECO:0000256" key="2">
    <source>
        <dbReference type="ARBA" id="ARBA00004533"/>
    </source>
</evidence>
<name>A0A1H1N617_9GAMM</name>
<dbReference type="NCBIfam" id="TIGR00254">
    <property type="entry name" value="GGDEF"/>
    <property type="match status" value="1"/>
</dbReference>
<dbReference type="SMART" id="SM00267">
    <property type="entry name" value="GGDEF"/>
    <property type="match status" value="1"/>
</dbReference>
<evidence type="ECO:0000313" key="8">
    <source>
        <dbReference type="EMBL" id="SDR94442.1"/>
    </source>
</evidence>
<feature type="transmembrane region" description="Helical" evidence="5">
    <location>
        <begin position="242"/>
        <end position="263"/>
    </location>
</feature>
<comment type="cofactor">
    <cofactor evidence="1">
        <name>Mg(2+)</name>
        <dbReference type="ChEBI" id="CHEBI:18420"/>
    </cofactor>
</comment>
<evidence type="ECO:0000256" key="6">
    <source>
        <dbReference type="SAM" id="SignalP"/>
    </source>
</evidence>
<dbReference type="InterPro" id="IPR050469">
    <property type="entry name" value="Diguanylate_Cyclase"/>
</dbReference>
<dbReference type="OrthoDB" id="5289013at2"/>
<dbReference type="Gene3D" id="2.60.40.2380">
    <property type="match status" value="1"/>
</dbReference>
<dbReference type="GO" id="GO:1902201">
    <property type="term" value="P:negative regulation of bacterial-type flagellum-dependent cell motility"/>
    <property type="evidence" value="ECO:0007669"/>
    <property type="project" value="TreeGrafter"/>
</dbReference>
<dbReference type="InterPro" id="IPR043128">
    <property type="entry name" value="Rev_trsase/Diguanyl_cyclase"/>
</dbReference>
<feature type="domain" description="GGDEF" evidence="7">
    <location>
        <begin position="428"/>
        <end position="562"/>
    </location>
</feature>
<evidence type="ECO:0000259" key="7">
    <source>
        <dbReference type="PROSITE" id="PS50887"/>
    </source>
</evidence>
<feature type="chain" id="PRO_5009255245" description="diguanylate cyclase" evidence="6">
    <location>
        <begin position="22"/>
        <end position="574"/>
    </location>
</feature>
<dbReference type="AlphaFoldDB" id="A0A1H1N617"/>
<organism evidence="8 9">
    <name type="scientific">Halopseudomonas sabulinigri</name>
    <dbReference type="NCBI Taxonomy" id="472181"/>
    <lineage>
        <taxon>Bacteria</taxon>
        <taxon>Pseudomonadati</taxon>
        <taxon>Pseudomonadota</taxon>
        <taxon>Gammaproteobacteria</taxon>
        <taxon>Pseudomonadales</taxon>
        <taxon>Pseudomonadaceae</taxon>
        <taxon>Halopseudomonas</taxon>
    </lineage>
</organism>
<dbReference type="InterPro" id="IPR011623">
    <property type="entry name" value="7TMR_DISM_rcpt_extracell_dom1"/>
</dbReference>
<dbReference type="Proteomes" id="UP000243413">
    <property type="component" value="Chromosome I"/>
</dbReference>
<dbReference type="Pfam" id="PF07696">
    <property type="entry name" value="7TMR-DISMED2"/>
    <property type="match status" value="1"/>
</dbReference>
<keyword evidence="6" id="KW-0732">Signal</keyword>
<evidence type="ECO:0000256" key="4">
    <source>
        <dbReference type="ARBA" id="ARBA00034247"/>
    </source>
</evidence>
<dbReference type="InterPro" id="IPR000160">
    <property type="entry name" value="GGDEF_dom"/>
</dbReference>
<feature type="transmembrane region" description="Helical" evidence="5">
    <location>
        <begin position="329"/>
        <end position="351"/>
    </location>
</feature>
<dbReference type="PROSITE" id="PS50887">
    <property type="entry name" value="GGDEF"/>
    <property type="match status" value="1"/>
</dbReference>
<dbReference type="STRING" id="472181.SAMN05216271_0792"/>
<evidence type="ECO:0000256" key="1">
    <source>
        <dbReference type="ARBA" id="ARBA00001946"/>
    </source>
</evidence>
<keyword evidence="5" id="KW-0812">Transmembrane</keyword>
<sequence>MPLTRFFVLLVLLLWAAAASAEPRVVLDSTSVNLTDFRIGYYIDDSRELTYQQVRDRSFRETASTTSLGTNARVAWYKVILENATDSDLALDVQMPHAYHVESVAFHEERDGQLVRSETLDLDNLGNSGIMYHGVAVYPVTLPANATTTLYVRSFAYSHQWFALDIYDEEHSRQALVATNNDVALLVGMMLALVFYNFLLYFATSKLENIFYSFYLISGLVWIALSYGLVASLFDAYGDEVFMLNISLITMPIFLVLFMMAIFETKTRYRLEHRFLQALLVPLCVMFVWGLFDISAALKPASTAAVIMMVVTLSVTFSLLRKGNPLAKFFLVGHGFFVIFNVMAVLFYKGLIEPTYVASHGVGIGIMLEALMLAFIISHRIKILEDIRASQDELKKQAATDPLTRLYNRRYFFAEAGYLMEVAKAHQQPLAVLAIDIDRFKQVNDSHGHAVGDQVIITLARALKTQSRSNDLLARFGGEEFVMLLPETNTDQALACAERVRAAIAAQRIDLSPDKQLSLTVSIGVATVNLATDSIETALNRADKALYEAKHKGRNQVCLNNDNQTTEPGVTQKP</sequence>
<feature type="transmembrane region" description="Helical" evidence="5">
    <location>
        <begin position="298"/>
        <end position="320"/>
    </location>
</feature>
<dbReference type="EC" id="2.7.7.65" evidence="3"/>
<evidence type="ECO:0000313" key="9">
    <source>
        <dbReference type="Proteomes" id="UP000243413"/>
    </source>
</evidence>
<dbReference type="Pfam" id="PF07695">
    <property type="entry name" value="7TMR-DISM_7TM"/>
    <property type="match status" value="1"/>
</dbReference>
<evidence type="ECO:0000256" key="5">
    <source>
        <dbReference type="SAM" id="Phobius"/>
    </source>
</evidence>
<reference evidence="9" key="1">
    <citation type="submission" date="2016-10" db="EMBL/GenBank/DDBJ databases">
        <authorList>
            <person name="Varghese N."/>
            <person name="Submissions S."/>
        </authorList>
    </citation>
    <scope>NUCLEOTIDE SEQUENCE [LARGE SCALE GENOMIC DNA]</scope>
    <source>
        <strain evidence="9">JCM 14963</strain>
    </source>
</reference>
<dbReference type="RefSeq" id="WP_092284046.1">
    <property type="nucleotide sequence ID" value="NZ_LT629763.1"/>
</dbReference>
<protein>
    <recommendedName>
        <fullName evidence="3">diguanylate cyclase</fullName>
        <ecNumber evidence="3">2.7.7.65</ecNumber>
    </recommendedName>
</protein>
<feature type="transmembrane region" description="Helical" evidence="5">
    <location>
        <begin position="210"/>
        <end position="230"/>
    </location>
</feature>
<dbReference type="Pfam" id="PF00990">
    <property type="entry name" value="GGDEF"/>
    <property type="match status" value="1"/>
</dbReference>
<feature type="transmembrane region" description="Helical" evidence="5">
    <location>
        <begin position="183"/>
        <end position="203"/>
    </location>
</feature>